<protein>
    <submittedName>
        <fullName evidence="1">Uncharacterized protein</fullName>
    </submittedName>
</protein>
<feature type="non-terminal residue" evidence="1">
    <location>
        <position position="43"/>
    </location>
</feature>
<dbReference type="AlphaFoldDB" id="A0A6J4SZ54"/>
<sequence>MHGLVEGLRQYARLGTVELRTRRVALADVVDEAVAALRERIAD</sequence>
<organism evidence="1">
    <name type="scientific">uncultured Solirubrobacteraceae bacterium</name>
    <dbReference type="NCBI Taxonomy" id="1162706"/>
    <lineage>
        <taxon>Bacteria</taxon>
        <taxon>Bacillati</taxon>
        <taxon>Actinomycetota</taxon>
        <taxon>Thermoleophilia</taxon>
        <taxon>Solirubrobacterales</taxon>
        <taxon>Solirubrobacteraceae</taxon>
        <taxon>environmental samples</taxon>
    </lineage>
</organism>
<dbReference type="EMBL" id="CADCVP010000258">
    <property type="protein sequence ID" value="CAA9509196.1"/>
    <property type="molecule type" value="Genomic_DNA"/>
</dbReference>
<proteinExistence type="predicted"/>
<name>A0A6J4SZ54_9ACTN</name>
<accession>A0A6J4SZ54</accession>
<gene>
    <name evidence="1" type="ORF">AVDCRST_MAG69-2384</name>
</gene>
<evidence type="ECO:0000313" key="1">
    <source>
        <dbReference type="EMBL" id="CAA9509196.1"/>
    </source>
</evidence>
<reference evidence="1" key="1">
    <citation type="submission" date="2020-02" db="EMBL/GenBank/DDBJ databases">
        <authorList>
            <person name="Meier V. D."/>
        </authorList>
    </citation>
    <scope>NUCLEOTIDE SEQUENCE</scope>
    <source>
        <strain evidence="1">AVDCRST_MAG69</strain>
    </source>
</reference>